<dbReference type="STRING" id="98403.A0A151GJ80"/>
<keyword evidence="3" id="KW-1185">Reference proteome</keyword>
<organism evidence="2 3">
    <name type="scientific">Drechmeria coniospora</name>
    <name type="common">Nematophagous fungus</name>
    <name type="synonym">Meria coniospora</name>
    <dbReference type="NCBI Taxonomy" id="98403"/>
    <lineage>
        <taxon>Eukaryota</taxon>
        <taxon>Fungi</taxon>
        <taxon>Dikarya</taxon>
        <taxon>Ascomycota</taxon>
        <taxon>Pezizomycotina</taxon>
        <taxon>Sordariomycetes</taxon>
        <taxon>Hypocreomycetidae</taxon>
        <taxon>Hypocreales</taxon>
        <taxon>Ophiocordycipitaceae</taxon>
        <taxon>Drechmeria</taxon>
    </lineage>
</organism>
<evidence type="ECO:0008006" key="4">
    <source>
        <dbReference type="Google" id="ProtNLM"/>
    </source>
</evidence>
<comment type="caution">
    <text evidence="2">The sequence shown here is derived from an EMBL/GenBank/DDBJ whole genome shotgun (WGS) entry which is preliminary data.</text>
</comment>
<dbReference type="RefSeq" id="XP_040656491.1">
    <property type="nucleotide sequence ID" value="XM_040801458.1"/>
</dbReference>
<evidence type="ECO:0000313" key="3">
    <source>
        <dbReference type="Proteomes" id="UP000076580"/>
    </source>
</evidence>
<dbReference type="GeneID" id="63716789"/>
<gene>
    <name evidence="2" type="ORF">DCS_04146</name>
</gene>
<dbReference type="EMBL" id="LAYC01000002">
    <property type="protein sequence ID" value="KYK57139.1"/>
    <property type="molecule type" value="Genomic_DNA"/>
</dbReference>
<feature type="region of interest" description="Disordered" evidence="1">
    <location>
        <begin position="192"/>
        <end position="254"/>
    </location>
</feature>
<name>A0A151GJ80_DRECN</name>
<evidence type="ECO:0000256" key="1">
    <source>
        <dbReference type="SAM" id="MobiDB-lite"/>
    </source>
</evidence>
<protein>
    <recommendedName>
        <fullName evidence="4">Esterase-like protein</fullName>
    </recommendedName>
</protein>
<dbReference type="AlphaFoldDB" id="A0A151GJ80"/>
<evidence type="ECO:0000313" key="2">
    <source>
        <dbReference type="EMBL" id="KYK57139.1"/>
    </source>
</evidence>
<dbReference type="Proteomes" id="UP000076580">
    <property type="component" value="Chromosome 02"/>
</dbReference>
<accession>A0A151GJ80</accession>
<dbReference type="InParanoid" id="A0A151GJ80"/>
<proteinExistence type="predicted"/>
<sequence>MLRPLSNASAGSTREAMKWSTALRRKQRHLHFIPTFTASASLGPPTTLMQQRWTSYDRAALTKKDLLRQAEAGLGDDCDGKRMRIDAEAKLLSTAAGPLPISPLFDPAWMKARRRQRKDRPGKPMGRFRRKLANNPFALALATPMRRCANTTTSLPRYFLQDFELVSHPDTGAAWWAPGPLSFELVQQTSRTARVAEEDEVDEAPPATDSTTNTSFGVNGSAVPGRKSHESQPQAVDNDEDTGSAPKRPYRSPVTSYTLCRKSLVDSLGGPSKKNAALLLAGRTGMAVAPEMRNSVWRADMGEVLLGMMRRHVVNALVVLSQARPGEEERVGNRLVHPCASWEAAKDVKLRGCLLRLPKHQSPDETGGGYATLDIHEAQYGRKMMVYDLDWLLGDTEVTRLRQEAPPFGQHELFVLKQDIWLPDRVQCSARSYIIQHSVLQQEHFQMYENHPNEGRLWVGDEASAQLPLIDMLQPRESSADENDATLGNSVPRPTTLTLRLPIRIIERNGRWQTAIAHRHSGDSSRPLRH</sequence>
<feature type="compositionally biased region" description="Polar residues" evidence="1">
    <location>
        <begin position="208"/>
        <end position="218"/>
    </location>
</feature>
<reference evidence="2 3" key="1">
    <citation type="journal article" date="2016" name="Sci. Rep.">
        <title>Insights into Adaptations to a Near-Obligate Nematode Endoparasitic Lifestyle from the Finished Genome of Drechmeria coniospora.</title>
        <authorList>
            <person name="Zhang L."/>
            <person name="Zhou Z."/>
            <person name="Guo Q."/>
            <person name="Fokkens L."/>
            <person name="Miskei M."/>
            <person name="Pocsi I."/>
            <person name="Zhang W."/>
            <person name="Chen M."/>
            <person name="Wang L."/>
            <person name="Sun Y."/>
            <person name="Donzelli B.G."/>
            <person name="Gibson D.M."/>
            <person name="Nelson D.R."/>
            <person name="Luo J.G."/>
            <person name="Rep M."/>
            <person name="Liu H."/>
            <person name="Yang S."/>
            <person name="Wang J."/>
            <person name="Krasnoff S.B."/>
            <person name="Xu Y."/>
            <person name="Molnar I."/>
            <person name="Lin M."/>
        </authorList>
    </citation>
    <scope>NUCLEOTIDE SEQUENCE [LARGE SCALE GENOMIC DNA]</scope>
    <source>
        <strain evidence="2 3">ARSEF 6962</strain>
    </source>
</reference>